<dbReference type="CDD" id="cd14479">
    <property type="entry name" value="SPX-MFS_plant"/>
    <property type="match status" value="1"/>
</dbReference>
<dbReference type="Pfam" id="PF07690">
    <property type="entry name" value="MFS_1"/>
    <property type="match status" value="1"/>
</dbReference>
<keyword evidence="4 6" id="KW-1133">Transmembrane helix</keyword>
<evidence type="ECO:0000256" key="1">
    <source>
        <dbReference type="ARBA" id="ARBA00004141"/>
    </source>
</evidence>
<dbReference type="PROSITE" id="PS51382">
    <property type="entry name" value="SPX"/>
    <property type="match status" value="1"/>
</dbReference>
<feature type="transmembrane region" description="Helical" evidence="6">
    <location>
        <begin position="600"/>
        <end position="624"/>
    </location>
</feature>
<dbReference type="OrthoDB" id="5588846at2759"/>
<dbReference type="Proteomes" id="UP001058974">
    <property type="component" value="Chromosome 1"/>
</dbReference>
<comment type="similarity">
    <text evidence="2">Belongs to the major facilitator superfamily.</text>
</comment>
<dbReference type="InterPro" id="IPR004331">
    <property type="entry name" value="SPX_dom"/>
</dbReference>
<dbReference type="GO" id="GO:1905011">
    <property type="term" value="P:transmembrane phosphate ion transport from cytosol to vacuole"/>
    <property type="evidence" value="ECO:0007669"/>
    <property type="project" value="TreeGrafter"/>
</dbReference>
<feature type="transmembrane region" description="Helical" evidence="6">
    <location>
        <begin position="315"/>
        <end position="332"/>
    </location>
</feature>
<evidence type="ECO:0000256" key="3">
    <source>
        <dbReference type="ARBA" id="ARBA00022692"/>
    </source>
</evidence>
<feature type="transmembrane region" description="Helical" evidence="6">
    <location>
        <begin position="543"/>
        <end position="563"/>
    </location>
</feature>
<evidence type="ECO:0000256" key="6">
    <source>
        <dbReference type="SAM" id="Phobius"/>
    </source>
</evidence>
<comment type="subcellular location">
    <subcellularLocation>
        <location evidence="1">Membrane</location>
        <topology evidence="1">Multi-pass membrane protein</topology>
    </subcellularLocation>
</comment>
<evidence type="ECO:0000256" key="5">
    <source>
        <dbReference type="ARBA" id="ARBA00023136"/>
    </source>
</evidence>
<sequence length="696" mass="78164">MVAFGKKLKDRQIEEWQGYYINYKLMKKRVRQYAQQIQLGTLDRRHVLKDFSRMLDNQIETIVLFLLEQQGLLASRIAKLGEVHNDLQQEPEINKIMQLREAYRAVGQDLLNLLYFVEINAIGLRKILKKFDKRLGYRFTDYYVKTRANHPYSQLQQVFKHVGIGAVVGALSRNLHDLQDRQGSYLSIYDHPSLPLQDPVVDSINAAVDRLSNSTNFLNFLAQHALILQDDLPTPSEEHVDDERYHFMSLLLNLANTFLYMVNTYIIVPTADDYSTSLGAAPTVCGIVIGAMAVAQLFSSVYFSAWSNKSYFRPLVFSSIALFLGNVFYACAYDVHSIWILLIGRLFCGLGSARAVNRRYISDCVPLKIRMQASAGFVSASALGMACGPALAGILQTNFKIYNLTFNQNTLPGWVMAVAWLVYLVWLWISFKEPSHDVEENHTPPNQSNDVENGALEKGLKQPLLITSDGKVDEDIDQDYDDSEEAPEESRLPANSIGSAYRLLTPSVKVQLLIYFMLKYVMEILLSESSVVTTYYFNWSTSTVAVFLACLGLTVLPVNLVVGNYISNMFEDRQILLTSEIMVFIGVLLSFHVIFPYSEPQYICSGLLVFVSAEVLEGVNLSLLSRVMSSRLSRGTYNGGLLSTEAGTIARVIADATITLAGFLGQSRLLNVTLLPSLFISVLSIIATCYTFNSLY</sequence>
<keyword evidence="3 6" id="KW-0812">Transmembrane</keyword>
<comment type="caution">
    <text evidence="8">The sequence shown here is derived from an EMBL/GenBank/DDBJ whole genome shotgun (WGS) entry which is preliminary data.</text>
</comment>
<feature type="transmembrane region" description="Helical" evidence="6">
    <location>
        <begin position="280"/>
        <end position="303"/>
    </location>
</feature>
<feature type="transmembrane region" description="Helical" evidence="6">
    <location>
        <begin position="338"/>
        <end position="356"/>
    </location>
</feature>
<feature type="transmembrane region" description="Helical" evidence="6">
    <location>
        <begin position="250"/>
        <end position="268"/>
    </location>
</feature>
<dbReference type="EMBL" id="JAMSHJ010000001">
    <property type="protein sequence ID" value="KAI5444513.1"/>
    <property type="molecule type" value="Genomic_DNA"/>
</dbReference>
<dbReference type="InterPro" id="IPR045264">
    <property type="entry name" value="SPXM_SPX_plant"/>
</dbReference>
<evidence type="ECO:0000313" key="8">
    <source>
        <dbReference type="EMBL" id="KAI5444513.1"/>
    </source>
</evidence>
<accession>A0A9D5GXC8</accession>
<gene>
    <name evidence="8" type="ORF">KIW84_012953</name>
</gene>
<dbReference type="InterPro" id="IPR051068">
    <property type="entry name" value="MFS_Domain-Containing_Protein"/>
</dbReference>
<name>A0A9D5GXC8_PEA</name>
<dbReference type="InterPro" id="IPR011701">
    <property type="entry name" value="MFS"/>
</dbReference>
<dbReference type="Gene3D" id="1.20.1250.20">
    <property type="entry name" value="MFS general substrate transporter like domains"/>
    <property type="match status" value="1"/>
</dbReference>
<keyword evidence="9" id="KW-1185">Reference proteome</keyword>
<feature type="transmembrane region" description="Helical" evidence="6">
    <location>
        <begin position="512"/>
        <end position="537"/>
    </location>
</feature>
<dbReference type="AlphaFoldDB" id="A0A9D5GXC8"/>
<organism evidence="8 9">
    <name type="scientific">Pisum sativum</name>
    <name type="common">Garden pea</name>
    <name type="synonym">Lathyrus oleraceus</name>
    <dbReference type="NCBI Taxonomy" id="3888"/>
    <lineage>
        <taxon>Eukaryota</taxon>
        <taxon>Viridiplantae</taxon>
        <taxon>Streptophyta</taxon>
        <taxon>Embryophyta</taxon>
        <taxon>Tracheophyta</taxon>
        <taxon>Spermatophyta</taxon>
        <taxon>Magnoliopsida</taxon>
        <taxon>eudicotyledons</taxon>
        <taxon>Gunneridae</taxon>
        <taxon>Pentapetalae</taxon>
        <taxon>rosids</taxon>
        <taxon>fabids</taxon>
        <taxon>Fabales</taxon>
        <taxon>Fabaceae</taxon>
        <taxon>Papilionoideae</taxon>
        <taxon>50 kb inversion clade</taxon>
        <taxon>NPAAA clade</taxon>
        <taxon>Hologalegina</taxon>
        <taxon>IRL clade</taxon>
        <taxon>Fabeae</taxon>
        <taxon>Lathyrus</taxon>
    </lineage>
</organism>
<evidence type="ECO:0000256" key="4">
    <source>
        <dbReference type="ARBA" id="ARBA00022989"/>
    </source>
</evidence>
<evidence type="ECO:0000313" key="9">
    <source>
        <dbReference type="Proteomes" id="UP001058974"/>
    </source>
</evidence>
<protein>
    <recommendedName>
        <fullName evidence="7">SPX domain-containing protein</fullName>
    </recommendedName>
</protein>
<dbReference type="PANTHER" id="PTHR23510:SF75">
    <property type="entry name" value="SPX DOMAIN-CONTAINING PROTEIN"/>
    <property type="match status" value="1"/>
</dbReference>
<dbReference type="Pfam" id="PF03105">
    <property type="entry name" value="SPX"/>
    <property type="match status" value="1"/>
</dbReference>
<feature type="transmembrane region" description="Helical" evidence="6">
    <location>
        <begin position="411"/>
        <end position="429"/>
    </location>
</feature>
<dbReference type="GO" id="GO:0009705">
    <property type="term" value="C:plant-type vacuole membrane"/>
    <property type="evidence" value="ECO:0007669"/>
    <property type="project" value="TreeGrafter"/>
</dbReference>
<evidence type="ECO:0000256" key="2">
    <source>
        <dbReference type="ARBA" id="ARBA00008335"/>
    </source>
</evidence>
<reference evidence="8 9" key="1">
    <citation type="journal article" date="2022" name="Nat. Genet.">
        <title>Improved pea reference genome and pan-genome highlight genomic features and evolutionary characteristics.</title>
        <authorList>
            <person name="Yang T."/>
            <person name="Liu R."/>
            <person name="Luo Y."/>
            <person name="Hu S."/>
            <person name="Wang D."/>
            <person name="Wang C."/>
            <person name="Pandey M.K."/>
            <person name="Ge S."/>
            <person name="Xu Q."/>
            <person name="Li N."/>
            <person name="Li G."/>
            <person name="Huang Y."/>
            <person name="Saxena R.K."/>
            <person name="Ji Y."/>
            <person name="Li M."/>
            <person name="Yan X."/>
            <person name="He Y."/>
            <person name="Liu Y."/>
            <person name="Wang X."/>
            <person name="Xiang C."/>
            <person name="Varshney R.K."/>
            <person name="Ding H."/>
            <person name="Gao S."/>
            <person name="Zong X."/>
        </authorList>
    </citation>
    <scope>NUCLEOTIDE SEQUENCE [LARGE SCALE GENOMIC DNA]</scope>
    <source>
        <strain evidence="8 9">cv. Zhongwan 6</strain>
    </source>
</reference>
<dbReference type="PANTHER" id="PTHR23510">
    <property type="entry name" value="INNER MEMBRANE TRANSPORT PROTEIN YAJR"/>
    <property type="match status" value="1"/>
</dbReference>
<dbReference type="Gramene" id="Psat01G0295300-T1">
    <property type="protein sequence ID" value="KAI5444513.1"/>
    <property type="gene ID" value="KIW84_012953"/>
</dbReference>
<evidence type="ECO:0000259" key="7">
    <source>
        <dbReference type="PROSITE" id="PS51382"/>
    </source>
</evidence>
<dbReference type="GO" id="GO:0022857">
    <property type="term" value="F:transmembrane transporter activity"/>
    <property type="evidence" value="ECO:0007669"/>
    <property type="project" value="InterPro"/>
</dbReference>
<feature type="transmembrane region" description="Helical" evidence="6">
    <location>
        <begin position="669"/>
        <end position="693"/>
    </location>
</feature>
<feature type="transmembrane region" description="Helical" evidence="6">
    <location>
        <begin position="575"/>
        <end position="594"/>
    </location>
</feature>
<proteinExistence type="inferred from homology"/>
<feature type="domain" description="SPX" evidence="7">
    <location>
        <begin position="2"/>
        <end position="145"/>
    </location>
</feature>
<dbReference type="SUPFAM" id="SSF103473">
    <property type="entry name" value="MFS general substrate transporter"/>
    <property type="match status" value="1"/>
</dbReference>
<keyword evidence="5 6" id="KW-0472">Membrane</keyword>
<dbReference type="InterPro" id="IPR036259">
    <property type="entry name" value="MFS_trans_sf"/>
</dbReference>
<feature type="transmembrane region" description="Helical" evidence="6">
    <location>
        <begin position="377"/>
        <end position="399"/>
    </location>
</feature>